<feature type="compositionally biased region" description="Polar residues" evidence="2">
    <location>
        <begin position="1394"/>
        <end position="1405"/>
    </location>
</feature>
<keyword evidence="3" id="KW-1185">Reference proteome</keyword>
<evidence type="ECO:0000256" key="1">
    <source>
        <dbReference type="SAM" id="Coils"/>
    </source>
</evidence>
<evidence type="ECO:0000313" key="3">
    <source>
        <dbReference type="Proteomes" id="UP000695007"/>
    </source>
</evidence>
<reference evidence="4" key="1">
    <citation type="submission" date="2025-08" db="UniProtKB">
        <authorList>
            <consortium name="RefSeq"/>
        </authorList>
    </citation>
    <scope>IDENTIFICATION</scope>
</reference>
<feature type="region of interest" description="Disordered" evidence="2">
    <location>
        <begin position="944"/>
        <end position="965"/>
    </location>
</feature>
<feature type="compositionally biased region" description="Low complexity" evidence="2">
    <location>
        <begin position="633"/>
        <end position="648"/>
    </location>
</feature>
<feature type="coiled-coil region" evidence="1">
    <location>
        <begin position="417"/>
        <end position="444"/>
    </location>
</feature>
<evidence type="ECO:0000256" key="2">
    <source>
        <dbReference type="SAM" id="MobiDB-lite"/>
    </source>
</evidence>
<organism evidence="3 4">
    <name type="scientific">Ceratosolen solmsi marchali</name>
    <dbReference type="NCBI Taxonomy" id="326594"/>
    <lineage>
        <taxon>Eukaryota</taxon>
        <taxon>Metazoa</taxon>
        <taxon>Ecdysozoa</taxon>
        <taxon>Arthropoda</taxon>
        <taxon>Hexapoda</taxon>
        <taxon>Insecta</taxon>
        <taxon>Pterygota</taxon>
        <taxon>Neoptera</taxon>
        <taxon>Endopterygota</taxon>
        <taxon>Hymenoptera</taxon>
        <taxon>Apocrita</taxon>
        <taxon>Proctotrupomorpha</taxon>
        <taxon>Chalcidoidea</taxon>
        <taxon>Agaonidae</taxon>
        <taxon>Agaoninae</taxon>
        <taxon>Ceratosolen</taxon>
    </lineage>
</organism>
<feature type="region of interest" description="Disordered" evidence="2">
    <location>
        <begin position="1460"/>
        <end position="1499"/>
    </location>
</feature>
<dbReference type="KEGG" id="csol:105359004"/>
<dbReference type="Proteomes" id="UP000695007">
    <property type="component" value="Unplaced"/>
</dbReference>
<feature type="compositionally biased region" description="Polar residues" evidence="2">
    <location>
        <begin position="1415"/>
        <end position="1426"/>
    </location>
</feature>
<feature type="region of interest" description="Disordered" evidence="2">
    <location>
        <begin position="1177"/>
        <end position="1204"/>
    </location>
</feature>
<protein>
    <submittedName>
        <fullName evidence="4">Uncharacterized protein LOC105359004</fullName>
    </submittedName>
</protein>
<feature type="region of interest" description="Disordered" evidence="2">
    <location>
        <begin position="1394"/>
        <end position="1428"/>
    </location>
</feature>
<feature type="compositionally biased region" description="Polar residues" evidence="2">
    <location>
        <begin position="805"/>
        <end position="824"/>
    </location>
</feature>
<gene>
    <name evidence="4" type="primary">LOC105359004</name>
</gene>
<feature type="compositionally biased region" description="Polar residues" evidence="2">
    <location>
        <begin position="246"/>
        <end position="273"/>
    </location>
</feature>
<dbReference type="GeneID" id="105359004"/>
<feature type="compositionally biased region" description="Basic and acidic residues" evidence="2">
    <location>
        <begin position="1307"/>
        <end position="1319"/>
    </location>
</feature>
<feature type="region of interest" description="Disordered" evidence="2">
    <location>
        <begin position="244"/>
        <end position="288"/>
    </location>
</feature>
<accession>A0AAJ6VJB7</accession>
<feature type="coiled-coil region" evidence="1">
    <location>
        <begin position="21"/>
        <end position="83"/>
    </location>
</feature>
<proteinExistence type="predicted"/>
<name>A0AAJ6VJB7_9HYME</name>
<feature type="compositionally biased region" description="Basic and acidic residues" evidence="2">
    <location>
        <begin position="1179"/>
        <end position="1188"/>
    </location>
</feature>
<feature type="compositionally biased region" description="Basic and acidic residues" evidence="2">
    <location>
        <begin position="1480"/>
        <end position="1489"/>
    </location>
</feature>
<evidence type="ECO:0000313" key="4">
    <source>
        <dbReference type="RefSeq" id="XP_011493782.1"/>
    </source>
</evidence>
<keyword evidence="1" id="KW-0175">Coiled coil</keyword>
<feature type="region of interest" description="Disordered" evidence="2">
    <location>
        <begin position="788"/>
        <end position="828"/>
    </location>
</feature>
<sequence>MPVNLTVNERPIGIRRGKMVLSDLENIKKSEREHRRRLRSEQVREQSRALSKRILERTRQIEKEQLSRLERDANTEMKKAHDRKLMAFQRRYQDIENIGYAHKNALNQPNVEEIRNVEEQQNKAAAKIRGAKALKQLHEANQIVDTHVKKQQRLLEVRSLENERSSMVSKLPKKPSIVNNHLVESSDNENVKTASKRRVKCIISKKSPVKKLKDTRKVPCISVTAPNDDVDKISPLLTTCIDESKPSSSNKLSNFSQKGSDNMEEGTNANICESDNEPRKTVPTSSSVYSKPENLIRYNKQNYQNISSDLSTTCTTSSSSISDDSSYFSDTCKVSTVKKVPSYQPAPVHSKPDLYEHKTRQKNAYSSPSIFKKTSIKNKPSAEDLAQEIIELENKKPDILTSQKPNSQQRSQDAMLRDKIRRDYQALLKNLDLLSKEERKLKANKISDAAKERMAHPIKSSDDHMRRQQKMDRAFQTILRSSQDPGVTLDSWPERPITLTPRNYLHSDTISTTTWRAPPYINEKVEESCSESDDEFTRKRKISDLLLKIEKLKKRLLQEYGADLPDEIFNASVKSLFNYSNSASQQQLVNADMSKPKPTVPEIQVINMSSCDEALKPTRKVINHVKKSNTTQVSSKNVSKLSSESSVSTRDQQVQVELETVNRNTKSKDETSVKPLESLVTIVTPKISESSSSICSDSSVITDVVVGVNKKEITVLPKTRESNVKCSKNGSTSSSVKSRKFSTNKTPVKISFEQKSGSAAFEVAGLLIDANKKKITILPRRRKIVSKNASLPTESRKSYSLPGSRDTSPSNKGSKSAPPSQQCSPKKFLGLQKDKTIEQQSTNFERHRYRTQYTQVSIDSSTESSQLNYTSETAAATGSGRLFRSFKTLMSKQTITKMQDSSDASTTYASPPAATAGSMLNSITRTTPILELLNSSINEVIKRQVSPVSSPETPSPRTMKLPSNVRRSDKANKNLKFSSLIHKQTIDPPKSPRASKMTSNDTKVSQTTKQMPPQSHMCTCKNRVCKLLHENTEDIQSFVLNRCPEILEKFEDLKNNCTERIASLTDSIQKLRNEQKGKFRVSSLSIACLELAVAVNEDANPVGKIISNGQLSRSFETSRLVNSIEAIHTQLKRKLLESRKIISSKGMSLPKSPVACSYADKSSSISIDLSKDITGSESLEEHMEKPKNTEASSSNSCAKPRNTEVLSSNACAKPKIVSDERVNIKLNHFRLEANSRMAGGANESCKPAETTSKVAQEQILSALDQNEEMVEMLSKEILEQSKSINKSVAMDSLKDSDEPILKPSKAVSKDLGESDKNEAASDNNQSINLDTSISDFIPLLAGIPKIPRTLTKGPAHSRGRPPVTLISGPYSRTEIVSPAHELSTIVEFDTPDTVNKSHVSKSPSTKCRRKLANKEGTQSITSSPSKITDAKLNKCKPSVHVAPLLAQRSPQRALHLSNRLSSKNVDKSPRKYAVKSSESQNREILKSEVKNGTSSDSLHTLPDIHIEQLQQSQDNADGNNEFRISEISEMHSLPDENIDRLLISDLPEETRFRSATTAHKRNEQKCLLSSSSSISFSGLSGVSEITTTPTSDLNLFKYPSSPEEMELALKKWGLGWAIPTLKKTREASALGSSSSSDVTPVNNVARLVSPVKKQQDITANDLPIISDVSSISIKHANKSTEQSVLVLGRTSTPNRLSNTHSDETVSTLGSFSSDLNIIVENHSADITVPNISFSNDKLV</sequence>
<feature type="compositionally biased region" description="Low complexity" evidence="2">
    <location>
        <begin position="945"/>
        <end position="956"/>
    </location>
</feature>
<feature type="coiled-coil region" evidence="1">
    <location>
        <begin position="1047"/>
        <end position="1074"/>
    </location>
</feature>
<dbReference type="RefSeq" id="XP_011493782.1">
    <property type="nucleotide sequence ID" value="XM_011495480.1"/>
</dbReference>
<feature type="region of interest" description="Disordered" evidence="2">
    <location>
        <begin position="1289"/>
        <end position="1326"/>
    </location>
</feature>
<feature type="region of interest" description="Disordered" evidence="2">
    <location>
        <begin position="628"/>
        <end position="654"/>
    </location>
</feature>